<feature type="region of interest" description="Disordered" evidence="5">
    <location>
        <begin position="1"/>
        <end position="22"/>
    </location>
</feature>
<feature type="transmembrane region" description="Helical" evidence="6">
    <location>
        <begin position="34"/>
        <end position="56"/>
    </location>
</feature>
<dbReference type="RefSeq" id="WP_154383781.1">
    <property type="nucleotide sequence ID" value="NZ_WKJK01000047.1"/>
</dbReference>
<keyword evidence="4 6" id="KW-0472">Membrane</keyword>
<evidence type="ECO:0000256" key="1">
    <source>
        <dbReference type="ARBA" id="ARBA00004167"/>
    </source>
</evidence>
<comment type="caution">
    <text evidence="7">The sequence shown here is derived from an EMBL/GenBank/DDBJ whole genome shotgun (WGS) entry which is preliminary data.</text>
</comment>
<proteinExistence type="predicted"/>
<dbReference type="PANTHER" id="PTHR30386:SF26">
    <property type="entry name" value="TRANSPORT PROTEIN COMB"/>
    <property type="match status" value="1"/>
</dbReference>
<evidence type="ECO:0000313" key="7">
    <source>
        <dbReference type="EMBL" id="MRW94914.1"/>
    </source>
</evidence>
<dbReference type="NCBIfam" id="TIGR03794">
    <property type="entry name" value="NHLM_micro_HlyD"/>
    <property type="match status" value="1"/>
</dbReference>
<gene>
    <name evidence="7" type="ORF">GJ699_33700</name>
</gene>
<evidence type="ECO:0000256" key="5">
    <source>
        <dbReference type="SAM" id="MobiDB-lite"/>
    </source>
</evidence>
<dbReference type="PANTHER" id="PTHR30386">
    <property type="entry name" value="MEMBRANE FUSION SUBUNIT OF EMRAB-TOLC MULTIDRUG EFFLUX PUMP"/>
    <property type="match status" value="1"/>
</dbReference>
<evidence type="ECO:0000256" key="2">
    <source>
        <dbReference type="ARBA" id="ARBA00022692"/>
    </source>
</evidence>
<evidence type="ECO:0000256" key="6">
    <source>
        <dbReference type="SAM" id="Phobius"/>
    </source>
</evidence>
<reference evidence="7 8" key="1">
    <citation type="submission" date="2019-11" db="EMBL/GenBank/DDBJ databases">
        <title>Novel species isolated from a subtropical stream in China.</title>
        <authorList>
            <person name="Lu H."/>
        </authorList>
    </citation>
    <scope>NUCLEOTIDE SEQUENCE [LARGE SCALE GENOMIC DNA]</scope>
    <source>
        <strain evidence="7 8">FT80W</strain>
    </source>
</reference>
<dbReference type="InterPro" id="IPR022275">
    <property type="entry name" value="NHPM_bacteriocin_SS_HylD"/>
</dbReference>
<protein>
    <submittedName>
        <fullName evidence="7">NHLP bacteriocin system secretion protein</fullName>
    </submittedName>
</protein>
<evidence type="ECO:0000256" key="4">
    <source>
        <dbReference type="ARBA" id="ARBA00023136"/>
    </source>
</evidence>
<dbReference type="SUPFAM" id="SSF51230">
    <property type="entry name" value="Single hybrid motif"/>
    <property type="match status" value="1"/>
</dbReference>
<dbReference type="Gene3D" id="2.40.50.100">
    <property type="match status" value="1"/>
</dbReference>
<dbReference type="InterPro" id="IPR050739">
    <property type="entry name" value="MFP"/>
</dbReference>
<dbReference type="GO" id="GO:0016020">
    <property type="term" value="C:membrane"/>
    <property type="evidence" value="ECO:0007669"/>
    <property type="project" value="UniProtKB-SubCell"/>
</dbReference>
<name>A0A6I2LDK1_9BURK</name>
<evidence type="ECO:0000256" key="3">
    <source>
        <dbReference type="ARBA" id="ARBA00022989"/>
    </source>
</evidence>
<keyword evidence="8" id="KW-1185">Reference proteome</keyword>
<keyword evidence="3 6" id="KW-1133">Transmembrane helix</keyword>
<evidence type="ECO:0000313" key="8">
    <source>
        <dbReference type="Proteomes" id="UP000433309"/>
    </source>
</evidence>
<dbReference type="AlphaFoldDB" id="A0A6I2LDK1"/>
<dbReference type="InterPro" id="IPR011053">
    <property type="entry name" value="Single_hybrid_motif"/>
</dbReference>
<comment type="subcellular location">
    <subcellularLocation>
        <location evidence="1">Membrane</location>
        <topology evidence="1">Single-pass membrane protein</topology>
    </subcellularLocation>
</comment>
<organism evidence="7 8">
    <name type="scientific">Duganella guangzhouensis</name>
    <dbReference type="NCBI Taxonomy" id="2666084"/>
    <lineage>
        <taxon>Bacteria</taxon>
        <taxon>Pseudomonadati</taxon>
        <taxon>Pseudomonadota</taxon>
        <taxon>Betaproteobacteria</taxon>
        <taxon>Burkholderiales</taxon>
        <taxon>Oxalobacteraceae</taxon>
        <taxon>Telluria group</taxon>
        <taxon>Duganella</taxon>
    </lineage>
</organism>
<keyword evidence="2 6" id="KW-0812">Transmembrane</keyword>
<accession>A0A6I2LDK1</accession>
<dbReference type="EMBL" id="WKJK01000047">
    <property type="protein sequence ID" value="MRW94914.1"/>
    <property type="molecule type" value="Genomic_DNA"/>
</dbReference>
<dbReference type="Proteomes" id="UP000433309">
    <property type="component" value="Unassembled WGS sequence"/>
</dbReference>
<sequence length="276" mass="28557">MTEPRGSQPAATPGRMSSPDRLDMGARLVTPASGLLLSGALLIVAACLAGSILIRVPVKVQTEGMLITAQGIKEAAADRAGVVHNIRVRAGEHVSAGQVIADIGDAPLLTPYAGTVAELRLNDGDTIERGGAVLALLPDAPLIATVYASTAEGKNIHPGMRVELAPSNFKREEYGFVAGRVLSVAPMPATQESMQRTLGNRQLVQALSAGGPPFEVVVALETDPSTASGVRWSSSRGPAAKLSAGTLCTAAVVIREETVLRLLVPAARRLLPVDPS</sequence>